<sequence length="50" mass="5836">MKTISQTNKTDAQNVVNNQQKSDLKAYKILYEGFISPLSWKIDQERIVHL</sequence>
<evidence type="ECO:0000313" key="1">
    <source>
        <dbReference type="EMBL" id="STP28737.1"/>
    </source>
</evidence>
<dbReference type="RefSeq" id="WP_177952415.1">
    <property type="nucleotide sequence ID" value="NZ_CABGIZ010000009.1"/>
</dbReference>
<dbReference type="EMBL" id="UGIF01000002">
    <property type="protein sequence ID" value="STP28737.1"/>
    <property type="molecule type" value="Genomic_DNA"/>
</dbReference>
<dbReference type="Proteomes" id="UP000254070">
    <property type="component" value="Unassembled WGS sequence"/>
</dbReference>
<evidence type="ECO:0000313" key="2">
    <source>
        <dbReference type="Proteomes" id="UP000254070"/>
    </source>
</evidence>
<organism evidence="1 2">
    <name type="scientific">Enterococcus durans</name>
    <dbReference type="NCBI Taxonomy" id="53345"/>
    <lineage>
        <taxon>Bacteria</taxon>
        <taxon>Bacillati</taxon>
        <taxon>Bacillota</taxon>
        <taxon>Bacilli</taxon>
        <taxon>Lactobacillales</taxon>
        <taxon>Enterococcaceae</taxon>
        <taxon>Enterococcus</taxon>
    </lineage>
</organism>
<proteinExistence type="predicted"/>
<dbReference type="AlphaFoldDB" id="A0A377KHS2"/>
<name>A0A377KHS2_9ENTE</name>
<protein>
    <submittedName>
        <fullName evidence="1">Uncharacterized protein</fullName>
    </submittedName>
</protein>
<reference evidence="1 2" key="1">
    <citation type="submission" date="2018-06" db="EMBL/GenBank/DDBJ databases">
        <authorList>
            <consortium name="Pathogen Informatics"/>
            <person name="Doyle S."/>
        </authorList>
    </citation>
    <scope>NUCLEOTIDE SEQUENCE [LARGE SCALE GENOMIC DNA]</scope>
    <source>
        <strain evidence="1 2">NCTC8129</strain>
    </source>
</reference>
<gene>
    <name evidence="1" type="ORF">NCTC8129_00907</name>
</gene>
<accession>A0A377KHS2</accession>